<evidence type="ECO:0000313" key="2">
    <source>
        <dbReference type="EMBL" id="AMS01560.1"/>
    </source>
</evidence>
<feature type="compositionally biased region" description="Basic and acidic residues" evidence="1">
    <location>
        <begin position="16"/>
        <end position="29"/>
    </location>
</feature>
<proteinExistence type="predicted"/>
<keyword evidence="3" id="KW-1185">Reference proteome</keyword>
<name>A0A142K627_9CAUD</name>
<dbReference type="InterPro" id="IPR006448">
    <property type="entry name" value="Phage_term_ssu_P27"/>
</dbReference>
<organism evidence="2 3">
    <name type="scientific">Streptomyces phage Chymera</name>
    <dbReference type="NCBI Taxonomy" id="1821728"/>
    <lineage>
        <taxon>Viruses</taxon>
        <taxon>Duplodnaviria</taxon>
        <taxon>Heunggongvirae</taxon>
        <taxon>Uroviricota</taxon>
        <taxon>Caudoviricetes</taxon>
        <taxon>Chymeravirus</taxon>
        <taxon>Chymeravirus chymera</taxon>
    </lineage>
</organism>
<evidence type="ECO:0000313" key="3">
    <source>
        <dbReference type="Proteomes" id="UP000223789"/>
    </source>
</evidence>
<dbReference type="Pfam" id="PF05119">
    <property type="entry name" value="Terminase_4"/>
    <property type="match status" value="1"/>
</dbReference>
<sequence length="160" mass="17331">MGKRGPAPKPTGLRVLHGDRADRINRDEPQPDEGDVQPPAWLGEAALEVWHTLADELTAKGVLTAWDVEAYANWCDAVARRRDAAEHVATEGAVVEHPVFNKNGDLTGHRLGKNAWLLALDSADAQVQRYGARFGLTPSDRAQLKIGGQDNPAGAERLLS</sequence>
<dbReference type="NCBIfam" id="TIGR01558">
    <property type="entry name" value="sm_term_P27"/>
    <property type="match status" value="1"/>
</dbReference>
<protein>
    <submittedName>
        <fullName evidence="2">Terminase small subunit</fullName>
    </submittedName>
</protein>
<dbReference type="EMBL" id="KU958700">
    <property type="protein sequence ID" value="AMS01560.1"/>
    <property type="molecule type" value="Genomic_DNA"/>
</dbReference>
<gene>
    <name evidence="2" type="ORF">SEA_CHYMERA_1</name>
</gene>
<dbReference type="Proteomes" id="UP000223789">
    <property type="component" value="Segment"/>
</dbReference>
<feature type="region of interest" description="Disordered" evidence="1">
    <location>
        <begin position="1"/>
        <end position="37"/>
    </location>
</feature>
<accession>A0A142K627</accession>
<reference evidence="2 3" key="1">
    <citation type="submission" date="2016-03" db="EMBL/GenBank/DDBJ databases">
        <authorList>
            <person name="Ploux O."/>
        </authorList>
    </citation>
    <scope>NUCLEOTIDE SEQUENCE [LARGE SCALE GENOMIC DNA]</scope>
</reference>
<evidence type="ECO:0000256" key="1">
    <source>
        <dbReference type="SAM" id="MobiDB-lite"/>
    </source>
</evidence>